<dbReference type="InterPro" id="IPR003768">
    <property type="entry name" value="ScpA"/>
</dbReference>
<dbReference type="Gene3D" id="6.10.250.2410">
    <property type="match status" value="1"/>
</dbReference>
<dbReference type="PANTHER" id="PTHR33969">
    <property type="entry name" value="SEGREGATION AND CONDENSATION PROTEIN A"/>
    <property type="match status" value="1"/>
</dbReference>
<evidence type="ECO:0000313" key="4">
    <source>
        <dbReference type="Proteomes" id="UP000318542"/>
    </source>
</evidence>
<comment type="subcellular location">
    <subcellularLocation>
        <location evidence="2">Cytoplasm</location>
    </subcellularLocation>
    <text evidence="2">Associated with two foci at the outer edges of the nucleoid region in young cells, and at four foci within both cell halves in older cells.</text>
</comment>
<dbReference type="EMBL" id="VJOL01000014">
    <property type="protein sequence ID" value="TSE30323.1"/>
    <property type="molecule type" value="Genomic_DNA"/>
</dbReference>
<organism evidence="3 4">
    <name type="scientific">Tepidimonas thermarum</name>
    <dbReference type="NCBI Taxonomy" id="335431"/>
    <lineage>
        <taxon>Bacteria</taxon>
        <taxon>Pseudomonadati</taxon>
        <taxon>Pseudomonadota</taxon>
        <taxon>Betaproteobacteria</taxon>
        <taxon>Burkholderiales</taxon>
        <taxon>Tepidimonas</taxon>
    </lineage>
</organism>
<comment type="similarity">
    <text evidence="2">Belongs to the ScpA family.</text>
</comment>
<proteinExistence type="inferred from homology"/>
<sequence>MSGPAAELPPAPATPATPEVVDQVAIARLYGEPLFALPQDLYIPPDALEVFLEAFEGPLDLLLYLIRRQNFNILDIPMAEVTRQYLGYVEQVRARNLELAAEYLLMAAMLIEIKSRMLLPPKPAPDGGEAPDPRAELVRRLLEYERIKLAAQQLDALPQQGRDFWRAQVHIEQSLSPRWPDVCVDDLRAAWHDILRRARLVQRHTITREALSVRESMSGVLRALQGRRFVEFGELFDPARGVAVAVVTFIAVLELAKEHLIELTQAEAYAPIYVRLAYTPS</sequence>
<keyword evidence="2" id="KW-0131">Cell cycle</keyword>
<comment type="caution">
    <text evidence="3">The sequence shown here is derived from an EMBL/GenBank/DDBJ whole genome shotgun (WGS) entry which is preliminary data.</text>
</comment>
<dbReference type="AlphaFoldDB" id="A0A554X3F0"/>
<keyword evidence="2" id="KW-0132">Cell division</keyword>
<accession>A0A554X3F0</accession>
<evidence type="ECO:0000256" key="1">
    <source>
        <dbReference type="ARBA" id="ARBA00044777"/>
    </source>
</evidence>
<dbReference type="RefSeq" id="WP_143901588.1">
    <property type="nucleotide sequence ID" value="NZ_VJOL01000014.1"/>
</dbReference>
<dbReference type="Proteomes" id="UP000318542">
    <property type="component" value="Unassembled WGS sequence"/>
</dbReference>
<dbReference type="PANTHER" id="PTHR33969:SF2">
    <property type="entry name" value="SEGREGATION AND CONDENSATION PROTEIN A"/>
    <property type="match status" value="1"/>
</dbReference>
<comment type="subunit">
    <text evidence="2">Component of a cohesin-like complex composed of ScpA, ScpB and the Smc homodimer, in which ScpA and ScpB bind to the head domain of Smc. The presence of the three proteins is required for the association of the complex with DNA.</text>
</comment>
<dbReference type="GO" id="GO:0051301">
    <property type="term" value="P:cell division"/>
    <property type="evidence" value="ECO:0007669"/>
    <property type="project" value="UniProtKB-KW"/>
</dbReference>
<gene>
    <name evidence="3" type="primary">scpA_1</name>
    <name evidence="2" type="synonym">scpA</name>
    <name evidence="3" type="ORF">Tther_01027</name>
</gene>
<keyword evidence="2" id="KW-0159">Chromosome partition</keyword>
<evidence type="ECO:0000256" key="2">
    <source>
        <dbReference type="HAMAP-Rule" id="MF_01805"/>
    </source>
</evidence>
<protein>
    <recommendedName>
        <fullName evidence="1 2">Segregation and condensation protein A</fullName>
    </recommendedName>
</protein>
<dbReference type="HAMAP" id="MF_01805">
    <property type="entry name" value="ScpA"/>
    <property type="match status" value="1"/>
</dbReference>
<dbReference type="GO" id="GO:0006260">
    <property type="term" value="P:DNA replication"/>
    <property type="evidence" value="ECO:0007669"/>
    <property type="project" value="UniProtKB-UniRule"/>
</dbReference>
<keyword evidence="2" id="KW-0963">Cytoplasm</keyword>
<dbReference type="GO" id="GO:0005737">
    <property type="term" value="C:cytoplasm"/>
    <property type="evidence" value="ECO:0007669"/>
    <property type="project" value="UniProtKB-SubCell"/>
</dbReference>
<keyword evidence="4" id="KW-1185">Reference proteome</keyword>
<dbReference type="OrthoDB" id="9811016at2"/>
<evidence type="ECO:0000313" key="3">
    <source>
        <dbReference type="EMBL" id="TSE30323.1"/>
    </source>
</evidence>
<dbReference type="Pfam" id="PF02616">
    <property type="entry name" value="SMC_ScpA"/>
    <property type="match status" value="1"/>
</dbReference>
<comment type="function">
    <text evidence="2">Participates in chromosomal partition during cell division. May act via the formation of a condensin-like complex containing Smc and ScpB that pull DNA away from mid-cell into both cell halves.</text>
</comment>
<reference evidence="3 4" key="1">
    <citation type="submission" date="2019-07" db="EMBL/GenBank/DDBJ databases">
        <title>Tepidimonas thermarum AA-1 draft genome.</title>
        <authorList>
            <person name="Da Costa M.S."/>
            <person name="Froufe H.J.C."/>
            <person name="Egas C."/>
            <person name="Albuquerque L."/>
        </authorList>
    </citation>
    <scope>NUCLEOTIDE SEQUENCE [LARGE SCALE GENOMIC DNA]</scope>
    <source>
        <strain evidence="3 4">AA-1</strain>
    </source>
</reference>
<name>A0A554X3F0_9BURK</name>
<dbReference type="GO" id="GO:0007059">
    <property type="term" value="P:chromosome segregation"/>
    <property type="evidence" value="ECO:0007669"/>
    <property type="project" value="UniProtKB-UniRule"/>
</dbReference>